<dbReference type="SUPFAM" id="SSF53098">
    <property type="entry name" value="Ribonuclease H-like"/>
    <property type="match status" value="1"/>
</dbReference>
<dbReference type="GO" id="GO:0033890">
    <property type="term" value="F:ribonuclease D activity"/>
    <property type="evidence" value="ECO:0007669"/>
    <property type="project" value="UniProtKB-UniRule"/>
</dbReference>
<comment type="cofactor">
    <cofactor evidence="6">
        <name>a divalent metal cation</name>
        <dbReference type="ChEBI" id="CHEBI:60240"/>
    </cofactor>
</comment>
<dbReference type="GO" id="GO:0000166">
    <property type="term" value="F:nucleotide binding"/>
    <property type="evidence" value="ECO:0007669"/>
    <property type="project" value="InterPro"/>
</dbReference>
<dbReference type="InterPro" id="IPR012337">
    <property type="entry name" value="RNaseH-like_sf"/>
</dbReference>
<dbReference type="InterPro" id="IPR036397">
    <property type="entry name" value="RNaseH_sf"/>
</dbReference>
<evidence type="ECO:0000313" key="9">
    <source>
        <dbReference type="Proteomes" id="UP000245137"/>
    </source>
</evidence>
<dbReference type="InterPro" id="IPR002562">
    <property type="entry name" value="3'-5'_exonuclease_dom"/>
</dbReference>
<dbReference type="InterPro" id="IPR051086">
    <property type="entry name" value="RNase_D-like"/>
</dbReference>
<keyword evidence="5 6" id="KW-0269">Exonuclease</keyword>
<evidence type="ECO:0000256" key="6">
    <source>
        <dbReference type="HAMAP-Rule" id="MF_01899"/>
    </source>
</evidence>
<dbReference type="PANTHER" id="PTHR47649">
    <property type="entry name" value="RIBONUCLEASE D"/>
    <property type="match status" value="1"/>
</dbReference>
<evidence type="ECO:0000259" key="7">
    <source>
        <dbReference type="PROSITE" id="PS50967"/>
    </source>
</evidence>
<keyword evidence="9" id="KW-1185">Reference proteome</keyword>
<dbReference type="Gene3D" id="3.30.420.10">
    <property type="entry name" value="Ribonuclease H-like superfamily/Ribonuclease H"/>
    <property type="match status" value="1"/>
</dbReference>
<comment type="catalytic activity">
    <reaction evidence="6">
        <text>Exonucleolytic cleavage that removes extra residues from the 3'-terminus of tRNA to produce 5'-mononucleotides.</text>
        <dbReference type="EC" id="3.1.13.5"/>
    </reaction>
</comment>
<dbReference type="InterPro" id="IPR010997">
    <property type="entry name" value="HRDC-like_sf"/>
</dbReference>
<dbReference type="HAMAP" id="MF_01899">
    <property type="entry name" value="RNase_D"/>
    <property type="match status" value="1"/>
</dbReference>
<dbReference type="PROSITE" id="PS50967">
    <property type="entry name" value="HRDC"/>
    <property type="match status" value="1"/>
</dbReference>
<dbReference type="Gene3D" id="1.10.150.80">
    <property type="entry name" value="HRDC domain"/>
    <property type="match status" value="1"/>
</dbReference>
<dbReference type="SMART" id="SM00474">
    <property type="entry name" value="35EXOc"/>
    <property type="match status" value="1"/>
</dbReference>
<evidence type="ECO:0000256" key="3">
    <source>
        <dbReference type="ARBA" id="ARBA00022722"/>
    </source>
</evidence>
<dbReference type="CDD" id="cd06142">
    <property type="entry name" value="RNaseD_exo"/>
    <property type="match status" value="1"/>
</dbReference>
<feature type="domain" description="HRDC" evidence="7">
    <location>
        <begin position="208"/>
        <end position="289"/>
    </location>
</feature>
<dbReference type="EC" id="3.1.13.5" evidence="6"/>
<dbReference type="Proteomes" id="UP000245137">
    <property type="component" value="Unassembled WGS sequence"/>
</dbReference>
<dbReference type="GO" id="GO:0008408">
    <property type="term" value="F:3'-5' exonuclease activity"/>
    <property type="evidence" value="ECO:0007669"/>
    <property type="project" value="InterPro"/>
</dbReference>
<comment type="function">
    <text evidence="6">Exonuclease involved in the 3' processing of various precursor tRNAs. Initiates hydrolysis at the 3'-terminus of an RNA molecule and releases 5'-mononucleotides.</text>
</comment>
<dbReference type="EMBL" id="PUIV01000031">
    <property type="protein sequence ID" value="PWB93000.1"/>
    <property type="molecule type" value="Genomic_DNA"/>
</dbReference>
<evidence type="ECO:0000256" key="5">
    <source>
        <dbReference type="ARBA" id="ARBA00022839"/>
    </source>
</evidence>
<dbReference type="OrthoDB" id="9800549at2"/>
<evidence type="ECO:0000313" key="8">
    <source>
        <dbReference type="EMBL" id="PWB93000.1"/>
    </source>
</evidence>
<dbReference type="InterPro" id="IPR044876">
    <property type="entry name" value="HRDC_dom_sf"/>
</dbReference>
<dbReference type="Pfam" id="PF00570">
    <property type="entry name" value="HRDC"/>
    <property type="match status" value="1"/>
</dbReference>
<protein>
    <recommendedName>
        <fullName evidence="6">Ribonuclease D</fullName>
        <shortName evidence="6">RNase D</shortName>
        <ecNumber evidence="6">3.1.13.5</ecNumber>
    </recommendedName>
</protein>
<dbReference type="RefSeq" id="WP_108918166.1">
    <property type="nucleotide sequence ID" value="NZ_BGJY01000007.1"/>
</dbReference>
<dbReference type="SUPFAM" id="SSF47819">
    <property type="entry name" value="HRDC-like"/>
    <property type="match status" value="2"/>
</dbReference>
<evidence type="ECO:0000256" key="4">
    <source>
        <dbReference type="ARBA" id="ARBA00022801"/>
    </source>
</evidence>
<dbReference type="AlphaFoldDB" id="A0A2U1SN17"/>
<accession>A0A2U1SN17</accession>
<dbReference type="Pfam" id="PF01612">
    <property type="entry name" value="DNA_pol_A_exo1"/>
    <property type="match status" value="1"/>
</dbReference>
<keyword evidence="4 6" id="KW-0378">Hydrolase</keyword>
<name>A0A2U1SN17_METSR</name>
<keyword evidence="2 6" id="KW-0819">tRNA processing</keyword>
<evidence type="ECO:0000256" key="2">
    <source>
        <dbReference type="ARBA" id="ARBA00022694"/>
    </source>
</evidence>
<evidence type="ECO:0000256" key="1">
    <source>
        <dbReference type="ARBA" id="ARBA00022490"/>
    </source>
</evidence>
<comment type="caution">
    <text evidence="8">The sequence shown here is derived from an EMBL/GenBank/DDBJ whole genome shotgun (WGS) entry which is preliminary data.</text>
</comment>
<dbReference type="GO" id="GO:0042780">
    <property type="term" value="P:tRNA 3'-end processing"/>
    <property type="evidence" value="ECO:0007669"/>
    <property type="project" value="UniProtKB-UniRule"/>
</dbReference>
<comment type="similarity">
    <text evidence="6">Belongs to the RNase D family.</text>
</comment>
<proteinExistence type="inferred from homology"/>
<dbReference type="PANTHER" id="PTHR47649:SF1">
    <property type="entry name" value="RIBONUCLEASE D"/>
    <property type="match status" value="1"/>
</dbReference>
<dbReference type="InterPro" id="IPR002121">
    <property type="entry name" value="HRDC_dom"/>
</dbReference>
<dbReference type="InterPro" id="IPR006292">
    <property type="entry name" value="RNase_D"/>
</dbReference>
<dbReference type="GO" id="GO:0005737">
    <property type="term" value="C:cytoplasm"/>
    <property type="evidence" value="ECO:0007669"/>
    <property type="project" value="UniProtKB-SubCell"/>
</dbReference>
<keyword evidence="1 6" id="KW-0963">Cytoplasm</keyword>
<dbReference type="NCBIfam" id="TIGR01388">
    <property type="entry name" value="rnd"/>
    <property type="match status" value="1"/>
</dbReference>
<reference evidence="8 9" key="1">
    <citation type="journal article" date="2018" name="Appl. Microbiol. Biotechnol.">
        <title>Co-cultivation of the strictly anaerobic methanogen Methanosarcina barkeri with aerobic methanotrophs in an oxygen-limited membrane bioreactor.</title>
        <authorList>
            <person name="In 't Zandt M.H."/>
            <person name="van den Bosch T.J.M."/>
            <person name="Rijkers R."/>
            <person name="van Kessel M.A.H.J."/>
            <person name="Jetten M.S.M."/>
            <person name="Welte C.U."/>
        </authorList>
    </citation>
    <scope>NUCLEOTIDE SEQUENCE [LARGE SCALE GENOMIC DNA]</scope>
    <source>
        <strain evidence="8 9">DSM 17706</strain>
    </source>
</reference>
<dbReference type="SMART" id="SM00341">
    <property type="entry name" value="HRDC"/>
    <property type="match status" value="1"/>
</dbReference>
<dbReference type="GO" id="GO:0003676">
    <property type="term" value="F:nucleic acid binding"/>
    <property type="evidence" value="ECO:0007669"/>
    <property type="project" value="InterPro"/>
</dbReference>
<gene>
    <name evidence="6 8" type="primary">rnd</name>
    <name evidence="8" type="ORF">C5689_15445</name>
</gene>
<keyword evidence="3 6" id="KW-0540">Nuclease</keyword>
<sequence length="390" mass="43559">MSLLTSTEDLAAACARLSRHPFVTVDTEFLRETTFWPKVCVIQLASPEEAFAVDTLSEGLDLTPFFELMANESVVKVFHAARQDLEIVWRLARLIPAPLFDTQVAAMVCGFGDQVSYVELVKAISKESLDKSSRFTDWSKRPLSTAQIDYAIADVTHLRQIYTHLRARLERSNRLDWLADEMRTLTTPETYEQSPENAWERLRHRVRKPRDLAVLMELAAWRESEAQGRDVPRSRVLKDDMLIEIALAAPRTQEALGNLRAFPRGLERSRSGADIVAAVERALARDPATLPRIEREKRGSSSGATVELLKVLLRQVAEETGVATKMIATVEDLDAIAADDGADVPALSGWRRAIFGEKALQLKAGRLALAVEKGKVVTLDWQELDESAGR</sequence>
<comment type="subcellular location">
    <subcellularLocation>
        <location evidence="6">Cytoplasm</location>
    </subcellularLocation>
</comment>
<organism evidence="8 9">
    <name type="scientific">Methylosinus sporium</name>
    <dbReference type="NCBI Taxonomy" id="428"/>
    <lineage>
        <taxon>Bacteria</taxon>
        <taxon>Pseudomonadati</taxon>
        <taxon>Pseudomonadota</taxon>
        <taxon>Alphaproteobacteria</taxon>
        <taxon>Hyphomicrobiales</taxon>
        <taxon>Methylocystaceae</taxon>
        <taxon>Methylosinus</taxon>
    </lineage>
</organism>